<dbReference type="InterPro" id="IPR029476">
    <property type="entry name" value="DNase_NucA_NucB"/>
</dbReference>
<feature type="chain" id="PRO_5043350623" description="Deoxyribonuclease NucA/NucB domain-containing protein" evidence="1">
    <location>
        <begin position="19"/>
        <end position="266"/>
    </location>
</feature>
<dbReference type="Proteomes" id="UP001321760">
    <property type="component" value="Unassembled WGS sequence"/>
</dbReference>
<feature type="signal peptide" evidence="1">
    <location>
        <begin position="1"/>
        <end position="18"/>
    </location>
</feature>
<proteinExistence type="predicted"/>
<comment type="caution">
    <text evidence="3">The sequence shown here is derived from an EMBL/GenBank/DDBJ whole genome shotgun (WGS) entry which is preliminary data.</text>
</comment>
<keyword evidence="4" id="KW-1185">Reference proteome</keyword>
<reference evidence="3" key="1">
    <citation type="journal article" date="2023" name="Mol. Phylogenet. Evol.">
        <title>Genome-scale phylogeny and comparative genomics of the fungal order Sordariales.</title>
        <authorList>
            <person name="Hensen N."/>
            <person name="Bonometti L."/>
            <person name="Westerberg I."/>
            <person name="Brannstrom I.O."/>
            <person name="Guillou S."/>
            <person name="Cros-Aarteil S."/>
            <person name="Calhoun S."/>
            <person name="Haridas S."/>
            <person name="Kuo A."/>
            <person name="Mondo S."/>
            <person name="Pangilinan J."/>
            <person name="Riley R."/>
            <person name="LaButti K."/>
            <person name="Andreopoulos B."/>
            <person name="Lipzen A."/>
            <person name="Chen C."/>
            <person name="Yan M."/>
            <person name="Daum C."/>
            <person name="Ng V."/>
            <person name="Clum A."/>
            <person name="Steindorff A."/>
            <person name="Ohm R.A."/>
            <person name="Martin F."/>
            <person name="Silar P."/>
            <person name="Natvig D.O."/>
            <person name="Lalanne C."/>
            <person name="Gautier V."/>
            <person name="Ament-Velasquez S.L."/>
            <person name="Kruys A."/>
            <person name="Hutchinson M.I."/>
            <person name="Powell A.J."/>
            <person name="Barry K."/>
            <person name="Miller A.N."/>
            <person name="Grigoriev I.V."/>
            <person name="Debuchy R."/>
            <person name="Gladieux P."/>
            <person name="Hiltunen Thoren M."/>
            <person name="Johannesson H."/>
        </authorList>
    </citation>
    <scope>NUCLEOTIDE SEQUENCE</scope>
    <source>
        <strain evidence="3">PSN243</strain>
    </source>
</reference>
<dbReference type="AlphaFoldDB" id="A0AAV9GL13"/>
<dbReference type="Pfam" id="PF14040">
    <property type="entry name" value="DNase_NucA_NucB"/>
    <property type="match status" value="1"/>
</dbReference>
<evidence type="ECO:0000256" key="1">
    <source>
        <dbReference type="SAM" id="SignalP"/>
    </source>
</evidence>
<gene>
    <name evidence="3" type="ORF">QBC34DRAFT_100624</name>
</gene>
<accession>A0AAV9GL13</accession>
<sequence length="266" mass="29162">MHFTTLILSAMAASAAVAQLQVRPYSCLNNENICSNICYWQICVHPEQTFYTRDSTGPVDQRRIDCGATHTPPACPDTGGLGIGDDTNSSPDEFPFASLSQGGRTPYGDGASILCVTVAEQRSQGGKVRQLYNGVAQGEDFELALQDTNGIQYCDPSSTPVDPLCDGTRFNGVHFFPDDDVFCQWNIETSGTVRCIDGQTGDDVDPPAAVRLKARERMEQPRAANFTALLHVREPEMVKLIPNPERDETLMRRERMATSGLGRRVV</sequence>
<feature type="domain" description="Deoxyribonuclease NucA/NucB" evidence="2">
    <location>
        <begin position="37"/>
        <end position="143"/>
    </location>
</feature>
<keyword evidence="1" id="KW-0732">Signal</keyword>
<evidence type="ECO:0000259" key="2">
    <source>
        <dbReference type="Pfam" id="PF14040"/>
    </source>
</evidence>
<name>A0AAV9GL13_9PEZI</name>
<protein>
    <recommendedName>
        <fullName evidence="2">Deoxyribonuclease NucA/NucB domain-containing protein</fullName>
    </recommendedName>
</protein>
<dbReference type="EMBL" id="MU865940">
    <property type="protein sequence ID" value="KAK4448893.1"/>
    <property type="molecule type" value="Genomic_DNA"/>
</dbReference>
<evidence type="ECO:0000313" key="3">
    <source>
        <dbReference type="EMBL" id="KAK4448893.1"/>
    </source>
</evidence>
<organism evidence="3 4">
    <name type="scientific">Podospora aff. communis PSN243</name>
    <dbReference type="NCBI Taxonomy" id="3040156"/>
    <lineage>
        <taxon>Eukaryota</taxon>
        <taxon>Fungi</taxon>
        <taxon>Dikarya</taxon>
        <taxon>Ascomycota</taxon>
        <taxon>Pezizomycotina</taxon>
        <taxon>Sordariomycetes</taxon>
        <taxon>Sordariomycetidae</taxon>
        <taxon>Sordariales</taxon>
        <taxon>Podosporaceae</taxon>
        <taxon>Podospora</taxon>
    </lineage>
</organism>
<evidence type="ECO:0000313" key="4">
    <source>
        <dbReference type="Proteomes" id="UP001321760"/>
    </source>
</evidence>
<reference evidence="3" key="2">
    <citation type="submission" date="2023-05" db="EMBL/GenBank/DDBJ databases">
        <authorList>
            <consortium name="Lawrence Berkeley National Laboratory"/>
            <person name="Steindorff A."/>
            <person name="Hensen N."/>
            <person name="Bonometti L."/>
            <person name="Westerberg I."/>
            <person name="Brannstrom I.O."/>
            <person name="Guillou S."/>
            <person name="Cros-Aarteil S."/>
            <person name="Calhoun S."/>
            <person name="Haridas S."/>
            <person name="Kuo A."/>
            <person name="Mondo S."/>
            <person name="Pangilinan J."/>
            <person name="Riley R."/>
            <person name="Labutti K."/>
            <person name="Andreopoulos B."/>
            <person name="Lipzen A."/>
            <person name="Chen C."/>
            <person name="Yanf M."/>
            <person name="Daum C."/>
            <person name="Ng V."/>
            <person name="Clum A."/>
            <person name="Ohm R."/>
            <person name="Martin F."/>
            <person name="Silar P."/>
            <person name="Natvig D."/>
            <person name="Lalanne C."/>
            <person name="Gautier V."/>
            <person name="Ament-Velasquez S.L."/>
            <person name="Kruys A."/>
            <person name="Hutchinson M.I."/>
            <person name="Powell A.J."/>
            <person name="Barry K."/>
            <person name="Miller A.N."/>
            <person name="Grigoriev I.V."/>
            <person name="Debuchy R."/>
            <person name="Gladieux P."/>
            <person name="Thoren M.H."/>
            <person name="Johannesson H."/>
        </authorList>
    </citation>
    <scope>NUCLEOTIDE SEQUENCE</scope>
    <source>
        <strain evidence="3">PSN243</strain>
    </source>
</reference>